<protein>
    <recommendedName>
        <fullName evidence="3">Cupin domain-containing protein</fullName>
    </recommendedName>
</protein>
<dbReference type="RefSeq" id="WP_154761274.1">
    <property type="nucleotide sequence ID" value="NZ_WMBA01000093.1"/>
</dbReference>
<evidence type="ECO:0008006" key="3">
    <source>
        <dbReference type="Google" id="ProtNLM"/>
    </source>
</evidence>
<gene>
    <name evidence="1" type="ORF">GKO32_35330</name>
</gene>
<dbReference type="Gene3D" id="2.60.120.10">
    <property type="entry name" value="Jelly Rolls"/>
    <property type="match status" value="1"/>
</dbReference>
<dbReference type="SUPFAM" id="SSF51182">
    <property type="entry name" value="RmlC-like cupins"/>
    <property type="match status" value="1"/>
</dbReference>
<dbReference type="OrthoDB" id="9791637at2"/>
<dbReference type="InterPro" id="IPR011051">
    <property type="entry name" value="RmlC_Cupin_sf"/>
</dbReference>
<sequence length="318" mass="34135">MSLTYPIDLANPAKQVVAGRSGLLVVETIAAGGRQQPVFTTSERVGYVMTGDVTFFVLGLDGILRSRYLPEGSYYRIPRTMIAWLRNESTTDAKVVVGVELVGGPGAPAPVVAAAWEAESSFARLPTHWVAASKYRVNAADEADAIGREPTGLTCVKGESESMTYGAAMLTVSLQTELVHGRAMSLMVATRTGAYHSTPHIHEAEQLNFVIRGSLNAYNVAADGGQYAISEVGRHEVFRIPEMDPHWAWSKNGDGSMLVEFHFPGLQGDPELAPGAVSLLADDPALEPTPYAARNIFIDGIPVDEVEAGRQLTLEPTP</sequence>
<reference evidence="1 2" key="1">
    <citation type="submission" date="2019-11" db="EMBL/GenBank/DDBJ databases">
        <title>Draft genome of Amycolatopsis RM579.</title>
        <authorList>
            <person name="Duangmal K."/>
            <person name="Mingma R."/>
        </authorList>
    </citation>
    <scope>NUCLEOTIDE SEQUENCE [LARGE SCALE GENOMIC DNA]</scope>
    <source>
        <strain evidence="1 2">RM579</strain>
    </source>
</reference>
<evidence type="ECO:0000313" key="2">
    <source>
        <dbReference type="Proteomes" id="UP000440096"/>
    </source>
</evidence>
<proteinExistence type="predicted"/>
<name>A0A6N7ZBY8_9PSEU</name>
<organism evidence="1 2">
    <name type="scientific">Amycolatopsis pithecellobii</name>
    <dbReference type="NCBI Taxonomy" id="664692"/>
    <lineage>
        <taxon>Bacteria</taxon>
        <taxon>Bacillati</taxon>
        <taxon>Actinomycetota</taxon>
        <taxon>Actinomycetes</taxon>
        <taxon>Pseudonocardiales</taxon>
        <taxon>Pseudonocardiaceae</taxon>
        <taxon>Amycolatopsis</taxon>
    </lineage>
</organism>
<accession>A0A6N7ZBY8</accession>
<comment type="caution">
    <text evidence="1">The sequence shown here is derived from an EMBL/GenBank/DDBJ whole genome shotgun (WGS) entry which is preliminary data.</text>
</comment>
<dbReference type="EMBL" id="WMBA01000093">
    <property type="protein sequence ID" value="MTD59219.1"/>
    <property type="molecule type" value="Genomic_DNA"/>
</dbReference>
<evidence type="ECO:0000313" key="1">
    <source>
        <dbReference type="EMBL" id="MTD59219.1"/>
    </source>
</evidence>
<dbReference type="AlphaFoldDB" id="A0A6N7ZBY8"/>
<keyword evidence="2" id="KW-1185">Reference proteome</keyword>
<dbReference type="InterPro" id="IPR014710">
    <property type="entry name" value="RmlC-like_jellyroll"/>
</dbReference>
<dbReference type="Proteomes" id="UP000440096">
    <property type="component" value="Unassembled WGS sequence"/>
</dbReference>